<sequence>MALNNPPHKSLQTHTDPTRSPEDSEPESGNEEEEEEERELEELELEVKQMANKILEYRATLPDQLMTTCTSLLLAHRPVLPDLSSGSDPGTSRDSNPGEQATTSSREPFPTEEDPKTVEKVRLLKDKMSNNISAMPIVLKRMKECMSKIEKLDSYNGTIHPAFKMKKTS</sequence>
<feature type="compositionally biased region" description="Acidic residues" evidence="1">
    <location>
        <begin position="23"/>
        <end position="42"/>
    </location>
</feature>
<dbReference type="PANTHER" id="PTHR36045:SF2">
    <property type="entry name" value="OS04G0558500 PROTEIN"/>
    <property type="match status" value="1"/>
</dbReference>
<dbReference type="OrthoDB" id="781564at2759"/>
<comment type="caution">
    <text evidence="2">The sequence shown here is derived from an EMBL/GenBank/DDBJ whole genome shotgun (WGS) entry which is preliminary data.</text>
</comment>
<feature type="compositionally biased region" description="Polar residues" evidence="1">
    <location>
        <begin position="84"/>
        <end position="106"/>
    </location>
</feature>
<protein>
    <submittedName>
        <fullName evidence="2">Uncharacterized protein</fullName>
    </submittedName>
</protein>
<evidence type="ECO:0000256" key="1">
    <source>
        <dbReference type="SAM" id="MobiDB-lite"/>
    </source>
</evidence>
<dbReference type="Proteomes" id="UP001141552">
    <property type="component" value="Unassembled WGS sequence"/>
</dbReference>
<keyword evidence="3" id="KW-1185">Reference proteome</keyword>
<feature type="region of interest" description="Disordered" evidence="1">
    <location>
        <begin position="79"/>
        <end position="118"/>
    </location>
</feature>
<reference evidence="2" key="1">
    <citation type="submission" date="2022-02" db="EMBL/GenBank/DDBJ databases">
        <authorList>
            <person name="Henning P.M."/>
            <person name="McCubbin A.G."/>
            <person name="Shore J.S."/>
        </authorList>
    </citation>
    <scope>NUCLEOTIDE SEQUENCE</scope>
    <source>
        <strain evidence="2">F60SS</strain>
        <tissue evidence="2">Leaves</tissue>
    </source>
</reference>
<dbReference type="AlphaFoldDB" id="A0A9Q0F4Z7"/>
<evidence type="ECO:0000313" key="2">
    <source>
        <dbReference type="EMBL" id="KAJ4825026.1"/>
    </source>
</evidence>
<dbReference type="PANTHER" id="PTHR36045">
    <property type="entry name" value="OS04G0558500 PROTEIN"/>
    <property type="match status" value="1"/>
</dbReference>
<organism evidence="2 3">
    <name type="scientific">Turnera subulata</name>
    <dbReference type="NCBI Taxonomy" id="218843"/>
    <lineage>
        <taxon>Eukaryota</taxon>
        <taxon>Viridiplantae</taxon>
        <taxon>Streptophyta</taxon>
        <taxon>Embryophyta</taxon>
        <taxon>Tracheophyta</taxon>
        <taxon>Spermatophyta</taxon>
        <taxon>Magnoliopsida</taxon>
        <taxon>eudicotyledons</taxon>
        <taxon>Gunneridae</taxon>
        <taxon>Pentapetalae</taxon>
        <taxon>rosids</taxon>
        <taxon>fabids</taxon>
        <taxon>Malpighiales</taxon>
        <taxon>Passifloraceae</taxon>
        <taxon>Turnera</taxon>
    </lineage>
</organism>
<evidence type="ECO:0000313" key="3">
    <source>
        <dbReference type="Proteomes" id="UP001141552"/>
    </source>
</evidence>
<proteinExistence type="predicted"/>
<accession>A0A9Q0F4Z7</accession>
<dbReference type="EMBL" id="JAKUCV010007021">
    <property type="protein sequence ID" value="KAJ4825026.1"/>
    <property type="molecule type" value="Genomic_DNA"/>
</dbReference>
<gene>
    <name evidence="2" type="ORF">Tsubulata_023209</name>
</gene>
<feature type="region of interest" description="Disordered" evidence="1">
    <location>
        <begin position="1"/>
        <end position="42"/>
    </location>
</feature>
<name>A0A9Q0F4Z7_9ROSI</name>
<reference evidence="2" key="2">
    <citation type="journal article" date="2023" name="Plants (Basel)">
        <title>Annotation of the Turnera subulata (Passifloraceae) Draft Genome Reveals the S-Locus Evolved after the Divergence of Turneroideae from Passifloroideae in a Stepwise Manner.</title>
        <authorList>
            <person name="Henning P.M."/>
            <person name="Roalson E.H."/>
            <person name="Mir W."/>
            <person name="McCubbin A.G."/>
            <person name="Shore J.S."/>
        </authorList>
    </citation>
    <scope>NUCLEOTIDE SEQUENCE</scope>
    <source>
        <strain evidence="2">F60SS</strain>
    </source>
</reference>